<dbReference type="EMBL" id="RHFK02000019">
    <property type="protein sequence ID" value="TWW59364.1"/>
    <property type="molecule type" value="Genomic_DNA"/>
</dbReference>
<comment type="subcellular location">
    <subcellularLocation>
        <location evidence="1">Nucleus</location>
    </subcellularLocation>
</comment>
<keyword evidence="5" id="KW-0235">DNA replication</keyword>
<dbReference type="Gene3D" id="1.10.8.60">
    <property type="match status" value="1"/>
</dbReference>
<dbReference type="Gene3D" id="1.20.272.10">
    <property type="match status" value="1"/>
</dbReference>
<evidence type="ECO:0000256" key="16">
    <source>
        <dbReference type="ARBA" id="ARBA00080382"/>
    </source>
</evidence>
<feature type="domain" description="Reverse transcriptase" evidence="19">
    <location>
        <begin position="425"/>
        <end position="690"/>
    </location>
</feature>
<evidence type="ECO:0000256" key="11">
    <source>
        <dbReference type="ARBA" id="ARBA00064311"/>
    </source>
</evidence>
<proteinExistence type="inferred from homology"/>
<comment type="similarity">
    <text evidence="2">Belongs to the activator 1 large subunit family.</text>
</comment>
<dbReference type="GO" id="GO:0005524">
    <property type="term" value="F:ATP binding"/>
    <property type="evidence" value="ECO:0007669"/>
    <property type="project" value="UniProtKB-KW"/>
</dbReference>
<dbReference type="CDD" id="cd01650">
    <property type="entry name" value="RT_nLTR_like"/>
    <property type="match status" value="1"/>
</dbReference>
<keyword evidence="8" id="KW-0238">DNA-binding</keyword>
<dbReference type="PANTHER" id="PTHR23389:SF6">
    <property type="entry name" value="REPLICATION FACTOR C SUBUNIT 1"/>
    <property type="match status" value="1"/>
</dbReference>
<feature type="compositionally biased region" description="Basic and acidic residues" evidence="17">
    <location>
        <begin position="213"/>
        <end position="229"/>
    </location>
</feature>
<feature type="compositionally biased region" description="Basic and acidic residues" evidence="17">
    <location>
        <begin position="22"/>
        <end position="42"/>
    </location>
</feature>
<dbReference type="Pfam" id="PF00004">
    <property type="entry name" value="AAA"/>
    <property type="match status" value="1"/>
</dbReference>
<accession>A0A5C6MVP7</accession>
<dbReference type="InterPro" id="IPR008921">
    <property type="entry name" value="DNA_pol3_clamp-load_cplx_C"/>
</dbReference>
<feature type="compositionally biased region" description="Polar residues" evidence="17">
    <location>
        <begin position="899"/>
        <end position="921"/>
    </location>
</feature>
<feature type="compositionally biased region" description="Basic and acidic residues" evidence="17">
    <location>
        <begin position="1531"/>
        <end position="1540"/>
    </location>
</feature>
<keyword evidence="6" id="KW-0547">Nucleotide-binding</keyword>
<dbReference type="Pfam" id="PF08519">
    <property type="entry name" value="RFC1"/>
    <property type="match status" value="1"/>
</dbReference>
<dbReference type="SMART" id="SM00382">
    <property type="entry name" value="AAA"/>
    <property type="match status" value="1"/>
</dbReference>
<dbReference type="FunFam" id="3.40.50.10190:FF:000001">
    <property type="entry name" value="Replication factor C subunit 1"/>
    <property type="match status" value="1"/>
</dbReference>
<comment type="caution">
    <text evidence="20">The sequence shown here is derived from an EMBL/GenBank/DDBJ whole genome shotgun (WGS) entry which is preliminary data.</text>
</comment>
<evidence type="ECO:0000256" key="13">
    <source>
        <dbReference type="ARBA" id="ARBA00076017"/>
    </source>
</evidence>
<dbReference type="GO" id="GO:0016887">
    <property type="term" value="F:ATP hydrolysis activity"/>
    <property type="evidence" value="ECO:0007669"/>
    <property type="project" value="InterPro"/>
</dbReference>
<dbReference type="PANTHER" id="PTHR23389">
    <property type="entry name" value="CHROMOSOME TRANSMISSION FIDELITY FACTOR 18"/>
    <property type="match status" value="1"/>
</dbReference>
<dbReference type="GO" id="GO:0006260">
    <property type="term" value="P:DNA replication"/>
    <property type="evidence" value="ECO:0007669"/>
    <property type="project" value="UniProtKB-KW"/>
</dbReference>
<dbReference type="GO" id="GO:0005634">
    <property type="term" value="C:nucleus"/>
    <property type="evidence" value="ECO:0007669"/>
    <property type="project" value="UniProtKB-SubCell"/>
</dbReference>
<dbReference type="SUPFAM" id="SSF52540">
    <property type="entry name" value="P-loop containing nucleoside triphosphate hydrolases"/>
    <property type="match status" value="1"/>
</dbReference>
<dbReference type="SUPFAM" id="SSF48019">
    <property type="entry name" value="post-AAA+ oligomerization domain-like"/>
    <property type="match status" value="1"/>
</dbReference>
<dbReference type="InterPro" id="IPR001357">
    <property type="entry name" value="BRCT_dom"/>
</dbReference>
<evidence type="ECO:0000256" key="5">
    <source>
        <dbReference type="ARBA" id="ARBA00022705"/>
    </source>
</evidence>
<evidence type="ECO:0000256" key="17">
    <source>
        <dbReference type="SAM" id="MobiDB-lite"/>
    </source>
</evidence>
<dbReference type="SUPFAM" id="SSF52113">
    <property type="entry name" value="BRCT domain"/>
    <property type="match status" value="1"/>
</dbReference>
<feature type="domain" description="BRCT" evidence="18">
    <location>
        <begin position="405"/>
        <end position="463"/>
    </location>
</feature>
<evidence type="ECO:0000256" key="12">
    <source>
        <dbReference type="ARBA" id="ARBA00075134"/>
    </source>
</evidence>
<keyword evidence="9" id="KW-0539">Nucleus</keyword>
<reference evidence="20 21" key="1">
    <citation type="submission" date="2019-04" db="EMBL/GenBank/DDBJ databases">
        <title>Chromosome genome assembly for Takifugu flavidus.</title>
        <authorList>
            <person name="Xiao S."/>
        </authorList>
    </citation>
    <scope>NUCLEOTIDE SEQUENCE [LARGE SCALE GENOMIC DNA]</scope>
    <source>
        <strain evidence="20">HTHZ2018</strain>
        <tissue evidence="20">Muscle</tissue>
    </source>
</reference>
<evidence type="ECO:0000256" key="8">
    <source>
        <dbReference type="ARBA" id="ARBA00023125"/>
    </source>
</evidence>
<comment type="subunit">
    <text evidence="11">Large subunit of the RFC complex, an heteropentameric complex consisting of RFC1 and four small subunits RFC2, RFC3, RFC4 and RFC5; the RFC complex interacts with PCNA and the interaction involves RFC1.</text>
</comment>
<evidence type="ECO:0000313" key="21">
    <source>
        <dbReference type="Proteomes" id="UP000324091"/>
    </source>
</evidence>
<dbReference type="CDD" id="cd18140">
    <property type="entry name" value="HLD_clamp_RFC"/>
    <property type="match status" value="1"/>
</dbReference>
<sequence>MMDIRRFFPPSSSKHAAQRSPQNRDVKTDKKKLLSSDDDAKKKNQNASKVGGSKPQEKRRNSGKKKRKKIAIIDSDSEDEDLVKKSKKSPKGKQKVSKKQSPPRKDPVQYVSETDSDSDTFQTLKEVSKGKSTKSDVNGPQKGVKMGMKSPVTPASKVATSPVTPKSTQPPQPKQTPTSALDYFGKGTVQRSEKKLVASVKRKAPTQDSIELMSDKQRDDDMELEKQIHEDEEFGRTLAMLDEEPQAKKARQGSEEETATSHKQNCSDSAVEKGGSLAKKGQRINTTQNASGPSPKKSPAPVKTSSKLAMMKKRDESPGSKMTISPRKIKFSPRKEPIISSISDKKVAHKAETESASVKFSPRKQESTTTSPEDSEKKKVNATAYRNYLNREGPRALGSKEIPQGAENCLEGCVFVLTGVLESMERDETKSLIERYGGKVTGNISKRTTYLVQGRDSGVSKLEKVYSGVLERRVRRIVEPRIQEEQCGFRPGRGTVDQLYTLSRVFEGAWEFAQPVHMCFVDLEKAFDRVPRGVLWGFLREYGVSGPLIRAVRSLYDRCQSLVRIAGSKSNSFPVRVGLRQGCPLSLILFIIFIDRISRCSHGVEGIWFGDLRIASLLFADDVVLLASSARDLQLSLDRFAAACEAAGMKISTSKSEAMVLDRKKVECLLRVKEEILPQVEEFKYLGVLFTSGGRMEREIDRRIGAASTVMRTLHRFVVVKRELSRKAKLSIYRSIFVPTLTYGHELWAMTERTRSRVQAAEMSFLRRVAGLSLRDRVRSSAIREELGVESLLLRVERSQMGWLGHLVRMPPGRLPGEVFRACPSGRRPPGRPRTRWRDYVSRLAWERLGIPPDELEEAESLGTKILDEDGLLELIRTKPGKKSKYEIAAEAEIKASKTRTPSKASKSTPTAQKISPSKGNSTSPHTPSPSKTSLAQGHTARTREARTPSGRGSAQTVRRELGLSSSNTSSSPPDTSVPPQTGGEVALLWVDKYRPRSLKAVIGQQGEQSCANKLLRWLQNWHRHHAGGALKPPAAKFGKFGGKDDGSGYKAALLSGPPGVGKTTTASLVCEELGFSYVEMNASCTRSKNNLKDVVAESVNNTSIENFYKGTSQTVSNKHVLIMDEVDGMAGNEDRGGIQELIGLIKSSKIPIICMCNDRNHMKIRSLANYCFDLRFQRPRVEQIKAAMMSIAFKEGINIRPPALNEIILASNQDVRQVMHNLSMWSATDKVMSYDQCKSDAARARKDMKMGPFDVCRKVFAAGEETARMSLIDKSDLFFHDYSLAPLFVQENYLNVRPIAAGGNLKSHLMLISKAADSISDGDLVDKRIRSGQNWSLLPTQAIYASVLPGELMRGYMSQFPSFPSWLGKNSSAGKHSRIVQELASHMSLKTMSSRSAVNLDYLHYLRHALLSPLQRHGAEGASEAVQMLDDYHLIKEDVDSIMEISVWGNQPDLYSKLDPKVKAAFTRAYNKEVHLTPYSLLAVKKNRRGGESEVGGVDMDNQAHESEEDGENLQTDAMIKQKKVKVGKQTKEKEDSGKPKGKAKAKTKK</sequence>
<evidence type="ECO:0000259" key="18">
    <source>
        <dbReference type="PROSITE" id="PS50172"/>
    </source>
</evidence>
<feature type="compositionally biased region" description="Low complexity" evidence="17">
    <location>
        <begin position="965"/>
        <end position="982"/>
    </location>
</feature>
<feature type="compositionally biased region" description="Basic residues" evidence="17">
    <location>
        <begin position="1541"/>
        <end position="1551"/>
    </location>
</feature>
<dbReference type="InterPro" id="IPR013725">
    <property type="entry name" value="DNA_replication_fac_RFC1_C"/>
</dbReference>
<gene>
    <name evidence="20" type="ORF">D4764_06G0008940</name>
</gene>
<evidence type="ECO:0000256" key="4">
    <source>
        <dbReference type="ARBA" id="ARBA00022553"/>
    </source>
</evidence>
<dbReference type="Proteomes" id="UP000324091">
    <property type="component" value="Chromosome 6"/>
</dbReference>
<feature type="region of interest" description="Disordered" evidence="17">
    <location>
        <begin position="1491"/>
        <end position="1551"/>
    </location>
</feature>
<dbReference type="FunFam" id="1.20.272.10:FF:000005">
    <property type="entry name" value="Replication factor C subunit 1"/>
    <property type="match status" value="1"/>
</dbReference>
<dbReference type="SMART" id="SM00292">
    <property type="entry name" value="BRCT"/>
    <property type="match status" value="1"/>
</dbReference>
<evidence type="ECO:0000313" key="20">
    <source>
        <dbReference type="EMBL" id="TWW59364.1"/>
    </source>
</evidence>
<dbReference type="PROSITE" id="PS50172">
    <property type="entry name" value="BRCT"/>
    <property type="match status" value="1"/>
</dbReference>
<keyword evidence="7" id="KW-0067">ATP-binding</keyword>
<evidence type="ECO:0000256" key="3">
    <source>
        <dbReference type="ARBA" id="ARBA00020401"/>
    </source>
</evidence>
<dbReference type="InterPro" id="IPR043502">
    <property type="entry name" value="DNA/RNA_pol_sf"/>
</dbReference>
<dbReference type="InterPro" id="IPR027417">
    <property type="entry name" value="P-loop_NTPase"/>
</dbReference>
<name>A0A5C6MVP7_9TELE</name>
<feature type="region of interest" description="Disordered" evidence="17">
    <location>
        <begin position="1"/>
        <end position="182"/>
    </location>
</feature>
<feature type="compositionally biased region" description="Basic residues" evidence="17">
    <location>
        <begin position="61"/>
        <end position="70"/>
    </location>
</feature>
<evidence type="ECO:0000256" key="6">
    <source>
        <dbReference type="ARBA" id="ARBA00022741"/>
    </source>
</evidence>
<feature type="compositionally biased region" description="Polar residues" evidence="17">
    <location>
        <begin position="10"/>
        <end position="21"/>
    </location>
</feature>
<dbReference type="Pfam" id="PF00078">
    <property type="entry name" value="RVT_1"/>
    <property type="match status" value="1"/>
</dbReference>
<dbReference type="PROSITE" id="PS50878">
    <property type="entry name" value="RT_POL"/>
    <property type="match status" value="1"/>
</dbReference>
<evidence type="ECO:0000256" key="7">
    <source>
        <dbReference type="ARBA" id="ARBA00022840"/>
    </source>
</evidence>
<evidence type="ECO:0000259" key="19">
    <source>
        <dbReference type="PROSITE" id="PS50878"/>
    </source>
</evidence>
<evidence type="ECO:0000256" key="1">
    <source>
        <dbReference type="ARBA" id="ARBA00004123"/>
    </source>
</evidence>
<comment type="function">
    <text evidence="10">Subunit of the replication factor C (RFC) complex which acts during elongation of primed DNA templates by DNA polymerases delta and epsilon, and is necessary for ATP-dependent loading of proliferating cell nuclear antigen (PCNA) onto primed DNA. This subunit binds to the primer-template junction. Binds the PO-B transcription element as well as other GA rich DNA sequences. Can bind single- or double-stranded DNA.</text>
</comment>
<feature type="compositionally biased region" description="Polar residues" evidence="17">
    <location>
        <begin position="283"/>
        <end position="292"/>
    </location>
</feature>
<evidence type="ECO:0000256" key="14">
    <source>
        <dbReference type="ARBA" id="ARBA00077727"/>
    </source>
</evidence>
<dbReference type="Gene3D" id="3.40.50.300">
    <property type="entry name" value="P-loop containing nucleotide triphosphate hydrolases"/>
    <property type="match status" value="1"/>
</dbReference>
<feature type="compositionally biased region" description="Low complexity" evidence="17">
    <location>
        <begin position="922"/>
        <end position="934"/>
    </location>
</feature>
<dbReference type="Pfam" id="PF25361">
    <property type="entry name" value="AAA_lid_RFC1"/>
    <property type="match status" value="1"/>
</dbReference>
<feature type="region of interest" description="Disordered" evidence="17">
    <location>
        <begin position="196"/>
        <end position="380"/>
    </location>
</feature>
<dbReference type="FunFam" id="1.10.8.60:FF:000021">
    <property type="entry name" value="Replication factor C subunit 1"/>
    <property type="match status" value="1"/>
</dbReference>
<dbReference type="CDD" id="cd00009">
    <property type="entry name" value="AAA"/>
    <property type="match status" value="1"/>
</dbReference>
<dbReference type="InterPro" id="IPR036420">
    <property type="entry name" value="BRCT_dom_sf"/>
</dbReference>
<protein>
    <recommendedName>
        <fullName evidence="3">Replication factor C subunit 1</fullName>
    </recommendedName>
    <alternativeName>
        <fullName evidence="15">Activator 1 140 kDa subunit</fullName>
    </alternativeName>
    <alternativeName>
        <fullName evidence="14">Activator 1 large subunit</fullName>
    </alternativeName>
    <alternativeName>
        <fullName evidence="16">Activator 1 subunit 1</fullName>
    </alternativeName>
    <alternativeName>
        <fullName evidence="12">Replication factor C 140 kDa subunit</fullName>
    </alternativeName>
    <alternativeName>
        <fullName evidence="13">Replication factor C large subunit</fullName>
    </alternativeName>
</protein>
<feature type="compositionally biased region" description="Basic residues" evidence="17">
    <location>
        <begin position="85"/>
        <end position="102"/>
    </location>
</feature>
<feature type="compositionally biased region" description="Low complexity" evidence="17">
    <location>
        <begin position="293"/>
        <end position="307"/>
    </location>
</feature>
<organism evidence="20 21">
    <name type="scientific">Takifugu flavidus</name>
    <name type="common">sansaifugu</name>
    <dbReference type="NCBI Taxonomy" id="433684"/>
    <lineage>
        <taxon>Eukaryota</taxon>
        <taxon>Metazoa</taxon>
        <taxon>Chordata</taxon>
        <taxon>Craniata</taxon>
        <taxon>Vertebrata</taxon>
        <taxon>Euteleostomi</taxon>
        <taxon>Actinopterygii</taxon>
        <taxon>Neopterygii</taxon>
        <taxon>Teleostei</taxon>
        <taxon>Neoteleostei</taxon>
        <taxon>Acanthomorphata</taxon>
        <taxon>Eupercaria</taxon>
        <taxon>Tetraodontiformes</taxon>
        <taxon>Tetradontoidea</taxon>
        <taxon>Tetraodontidae</taxon>
        <taxon>Takifugu</taxon>
    </lineage>
</organism>
<evidence type="ECO:0000256" key="2">
    <source>
        <dbReference type="ARBA" id="ARBA00006116"/>
    </source>
</evidence>
<dbReference type="GO" id="GO:0003677">
    <property type="term" value="F:DNA binding"/>
    <property type="evidence" value="ECO:0007669"/>
    <property type="project" value="UniProtKB-KW"/>
</dbReference>
<evidence type="ECO:0000256" key="10">
    <source>
        <dbReference type="ARBA" id="ARBA00054501"/>
    </source>
</evidence>
<dbReference type="FunFam" id="3.40.50.300:FF:000395">
    <property type="entry name" value="Replication factor C subunit 1"/>
    <property type="match status" value="1"/>
</dbReference>
<keyword evidence="21" id="KW-1185">Reference proteome</keyword>
<evidence type="ECO:0000256" key="15">
    <source>
        <dbReference type="ARBA" id="ARBA00078526"/>
    </source>
</evidence>
<dbReference type="GO" id="GO:0003689">
    <property type="term" value="F:DNA clamp loader activity"/>
    <property type="evidence" value="ECO:0007669"/>
    <property type="project" value="InterPro"/>
</dbReference>
<dbReference type="GO" id="GO:0005663">
    <property type="term" value="C:DNA replication factor C complex"/>
    <property type="evidence" value="ECO:0007669"/>
    <property type="project" value="InterPro"/>
</dbReference>
<dbReference type="InterPro" id="IPR000477">
    <property type="entry name" value="RT_dom"/>
</dbReference>
<dbReference type="InterPro" id="IPR047854">
    <property type="entry name" value="RFC_lid"/>
</dbReference>
<keyword evidence="4" id="KW-0597">Phosphoprotein</keyword>
<dbReference type="GO" id="GO:0061860">
    <property type="term" value="F:DNA clamp unloader activity"/>
    <property type="evidence" value="ECO:0007669"/>
    <property type="project" value="TreeGrafter"/>
</dbReference>
<dbReference type="InterPro" id="IPR003959">
    <property type="entry name" value="ATPase_AAA_core"/>
</dbReference>
<feature type="compositionally biased region" description="Basic and acidic residues" evidence="17">
    <location>
        <begin position="333"/>
        <end position="353"/>
    </location>
</feature>
<dbReference type="SUPFAM" id="SSF56672">
    <property type="entry name" value="DNA/RNA polymerases"/>
    <property type="match status" value="1"/>
</dbReference>
<evidence type="ECO:0000256" key="9">
    <source>
        <dbReference type="ARBA" id="ARBA00023242"/>
    </source>
</evidence>
<dbReference type="Gene3D" id="3.40.50.10190">
    <property type="entry name" value="BRCT domain"/>
    <property type="match status" value="1"/>
</dbReference>
<dbReference type="InterPro" id="IPR003593">
    <property type="entry name" value="AAA+_ATPase"/>
</dbReference>
<feature type="region of interest" description="Disordered" evidence="17">
    <location>
        <begin position="895"/>
        <end position="983"/>
    </location>
</feature>